<dbReference type="AlphaFoldDB" id="A0A9Q5HVE7"/>
<keyword evidence="5" id="KW-0808">Transferase</keyword>
<evidence type="ECO:0000256" key="3">
    <source>
        <dbReference type="ARBA" id="ARBA00012664"/>
    </source>
</evidence>
<dbReference type="GO" id="GO:0009231">
    <property type="term" value="P:riboflavin biosynthetic process"/>
    <property type="evidence" value="ECO:0007669"/>
    <property type="project" value="UniProtKB-KW"/>
</dbReference>
<protein>
    <recommendedName>
        <fullName evidence="3">6,7-dimethyl-8-ribityllumazine synthase</fullName>
        <ecNumber evidence="3">2.5.1.78</ecNumber>
    </recommendedName>
</protein>
<gene>
    <name evidence="9" type="ORF">A7U60_g6137</name>
</gene>
<comment type="similarity">
    <text evidence="2">Belongs to the DMRL synthase family.</text>
</comment>
<dbReference type="SUPFAM" id="SSF53474">
    <property type="entry name" value="alpha/beta-Hydrolases"/>
    <property type="match status" value="1"/>
</dbReference>
<evidence type="ECO:0000256" key="6">
    <source>
        <dbReference type="ARBA" id="ARBA00048785"/>
    </source>
</evidence>
<accession>A0A9Q5HVE7</accession>
<feature type="region of interest" description="Disordered" evidence="7">
    <location>
        <begin position="203"/>
        <end position="223"/>
    </location>
</feature>
<comment type="pathway">
    <text evidence="1">Cofactor biosynthesis; riboflavin biosynthesis; riboflavin from 2-hydroxy-3-oxobutyl phosphate and 5-amino-6-(D-ribitylamino)uracil: step 1/2.</text>
</comment>
<dbReference type="InterPro" id="IPR002180">
    <property type="entry name" value="LS/RS"/>
</dbReference>
<dbReference type="NCBIfam" id="TIGR00114">
    <property type="entry name" value="lumazine-synth"/>
    <property type="match status" value="1"/>
</dbReference>
<dbReference type="GO" id="GO:0000906">
    <property type="term" value="F:6,7-dimethyl-8-ribityllumazine synthase activity"/>
    <property type="evidence" value="ECO:0007669"/>
    <property type="project" value="UniProtKB-EC"/>
</dbReference>
<dbReference type="PANTHER" id="PTHR45570">
    <property type="entry name" value="CARBOXYLIC ESTER HYDROLASE"/>
    <property type="match status" value="1"/>
</dbReference>
<dbReference type="InterPro" id="IPR002018">
    <property type="entry name" value="CarbesteraseB"/>
</dbReference>
<dbReference type="InterPro" id="IPR036467">
    <property type="entry name" value="LS/RS_sf"/>
</dbReference>
<reference evidence="9" key="1">
    <citation type="submission" date="2016-06" db="EMBL/GenBank/DDBJ databases">
        <title>Draft Genome sequence of the fungus Inonotus baumii.</title>
        <authorList>
            <person name="Zhu H."/>
            <person name="Lin W."/>
        </authorList>
    </citation>
    <scope>NUCLEOTIDE SEQUENCE</scope>
    <source>
        <strain evidence="9">821</strain>
    </source>
</reference>
<evidence type="ECO:0000256" key="4">
    <source>
        <dbReference type="ARBA" id="ARBA00022619"/>
    </source>
</evidence>
<dbReference type="InterPro" id="IPR034964">
    <property type="entry name" value="LS"/>
</dbReference>
<comment type="caution">
    <text evidence="9">The sequence shown here is derived from an EMBL/GenBank/DDBJ whole genome shotgun (WGS) entry which is preliminary data.</text>
</comment>
<dbReference type="Proteomes" id="UP000757232">
    <property type="component" value="Unassembled WGS sequence"/>
</dbReference>
<dbReference type="OrthoDB" id="408631at2759"/>
<evidence type="ECO:0000259" key="8">
    <source>
        <dbReference type="Pfam" id="PF00135"/>
    </source>
</evidence>
<dbReference type="EC" id="2.5.1.78" evidence="3"/>
<evidence type="ECO:0000256" key="1">
    <source>
        <dbReference type="ARBA" id="ARBA00004917"/>
    </source>
</evidence>
<organism evidence="9 10">
    <name type="scientific">Sanghuangporus baumii</name>
    <name type="common">Phellinus baumii</name>
    <dbReference type="NCBI Taxonomy" id="108892"/>
    <lineage>
        <taxon>Eukaryota</taxon>
        <taxon>Fungi</taxon>
        <taxon>Dikarya</taxon>
        <taxon>Basidiomycota</taxon>
        <taxon>Agaricomycotina</taxon>
        <taxon>Agaricomycetes</taxon>
        <taxon>Hymenochaetales</taxon>
        <taxon>Hymenochaetaceae</taxon>
        <taxon>Sanghuangporus</taxon>
    </lineage>
</organism>
<evidence type="ECO:0000313" key="9">
    <source>
        <dbReference type="EMBL" id="OCB86679.1"/>
    </source>
</evidence>
<dbReference type="EMBL" id="LNZH02000199">
    <property type="protein sequence ID" value="OCB86679.1"/>
    <property type="molecule type" value="Genomic_DNA"/>
</dbReference>
<dbReference type="CDD" id="cd09209">
    <property type="entry name" value="Lumazine_synthase-I"/>
    <property type="match status" value="1"/>
</dbReference>
<name>A0A9Q5HVE7_SANBA</name>
<comment type="catalytic activity">
    <reaction evidence="6">
        <text>(2S)-2-hydroxy-3-oxobutyl phosphate + 5-amino-6-(D-ribitylamino)uracil = 6,7-dimethyl-8-(1-D-ribityl)lumazine + phosphate + 2 H2O + H(+)</text>
        <dbReference type="Rhea" id="RHEA:26152"/>
        <dbReference type="ChEBI" id="CHEBI:15377"/>
        <dbReference type="ChEBI" id="CHEBI:15378"/>
        <dbReference type="ChEBI" id="CHEBI:15934"/>
        <dbReference type="ChEBI" id="CHEBI:43474"/>
        <dbReference type="ChEBI" id="CHEBI:58201"/>
        <dbReference type="ChEBI" id="CHEBI:58830"/>
        <dbReference type="EC" id="2.5.1.78"/>
    </reaction>
</comment>
<dbReference type="GO" id="GO:0009349">
    <property type="term" value="C:riboflavin synthase complex"/>
    <property type="evidence" value="ECO:0007669"/>
    <property type="project" value="InterPro"/>
</dbReference>
<dbReference type="Gene3D" id="3.40.50.960">
    <property type="entry name" value="Lumazine/riboflavin synthase"/>
    <property type="match status" value="1"/>
</dbReference>
<evidence type="ECO:0000256" key="5">
    <source>
        <dbReference type="ARBA" id="ARBA00022679"/>
    </source>
</evidence>
<dbReference type="InterPro" id="IPR029058">
    <property type="entry name" value="AB_hydrolase_fold"/>
</dbReference>
<proteinExistence type="inferred from homology"/>
<evidence type="ECO:0000256" key="2">
    <source>
        <dbReference type="ARBA" id="ARBA00007424"/>
    </source>
</evidence>
<dbReference type="Pfam" id="PF00885">
    <property type="entry name" value="DMRL_synthase"/>
    <property type="match status" value="1"/>
</dbReference>
<sequence>MSGSTSNQPFDAVIAIGVLIKGATMHFEYIADAVSHALMRLQMDSGVPVIFGVLTALNESQAMERAGIGREDLKGHNHGEDWAIAAIEMGAQSKKWGNVPGILASAMDSRAAVTCGDLAMAWAGFCMFWLFAYLPLLSRAIPVQSPLSARQDEGISFNTSLGPAAGVLDTPFVARLPVRYATSSRWRKSVIADVWEIPNNLTDPTATPRACPQPSSSENSADTDEDCLNMILYVPVSGTDMPTMVWVHGGSFIVGSASGPGLNGSALAEATGSIVAVIQYRLGAFGFLSPDGETNLAVNDVITALNFLQEILPGLNGDPNEITIAGQSSGALMVRALLAIPSASGLFQSAILQSDPMNFGFLSTNTFNTLNDYFVSQLGCSATDTACLSSLSTDEVLSASNSVFGAGASLDAAAGAFEPMRPVKDGSLITNALDLTESFPSQSKPIIVTTVRNEAGPSIYGTYTDAVAESQWDDFATDLLGSSRSSVVVNSSFYVVPAEYAASNSTIDARIQFEKLGTDFMFRCPSWSFARLWAGAGGRAYVGEYLVGATYPSNSGIEFCTSGGVCHEDDIEIVFGTASSPSTAQASLIASMQASYGDFFSGGTPASSWPAVSGDDANAIILGGADNGNSAVIDACDPGFWGSAVSYDYQLFNN</sequence>
<evidence type="ECO:0000313" key="10">
    <source>
        <dbReference type="Proteomes" id="UP000757232"/>
    </source>
</evidence>
<feature type="domain" description="Carboxylesterase type B" evidence="8">
    <location>
        <begin position="178"/>
        <end position="616"/>
    </location>
</feature>
<keyword evidence="10" id="KW-1185">Reference proteome</keyword>
<dbReference type="Pfam" id="PF00135">
    <property type="entry name" value="COesterase"/>
    <property type="match status" value="1"/>
</dbReference>
<dbReference type="Gene3D" id="3.40.50.1820">
    <property type="entry name" value="alpha/beta hydrolase"/>
    <property type="match status" value="1"/>
</dbReference>
<keyword evidence="4" id="KW-0686">Riboflavin biosynthesis</keyword>
<dbReference type="SUPFAM" id="SSF52121">
    <property type="entry name" value="Lumazine synthase"/>
    <property type="match status" value="1"/>
</dbReference>
<dbReference type="PANTHER" id="PTHR45570:SF1">
    <property type="entry name" value="CARBOXYLIC ESTER HYDROLASE"/>
    <property type="match status" value="1"/>
</dbReference>
<evidence type="ECO:0000256" key="7">
    <source>
        <dbReference type="SAM" id="MobiDB-lite"/>
    </source>
</evidence>